<proteinExistence type="predicted"/>
<evidence type="ECO:0000313" key="7">
    <source>
        <dbReference type="Proteomes" id="UP001195941"/>
    </source>
</evidence>
<keyword evidence="3 5" id="KW-1133">Transmembrane helix</keyword>
<keyword evidence="4 5" id="KW-0472">Membrane</keyword>
<dbReference type="CDD" id="cd02432">
    <property type="entry name" value="Nodulin-21_like_1"/>
    <property type="match status" value="1"/>
</dbReference>
<organism evidence="6 7">
    <name type="scientific">Thalassovita aquimarina</name>
    <dbReference type="NCBI Taxonomy" id="2785917"/>
    <lineage>
        <taxon>Bacteria</taxon>
        <taxon>Pseudomonadati</taxon>
        <taxon>Pseudomonadota</taxon>
        <taxon>Alphaproteobacteria</taxon>
        <taxon>Rhodobacterales</taxon>
        <taxon>Roseobacteraceae</taxon>
        <taxon>Thalassovita</taxon>
    </lineage>
</organism>
<keyword evidence="7" id="KW-1185">Reference proteome</keyword>
<reference evidence="6 7" key="1">
    <citation type="journal article" date="2021" name="Arch. Microbiol.">
        <title>Thalassobius aquimarinus sp. nov., isolated from the Sea of Japan seashore.</title>
        <authorList>
            <person name="Kurilenko V.V."/>
            <person name="Romanenko L.A."/>
            <person name="Chernysheva N.Y."/>
            <person name="Velansky P.V."/>
            <person name="Tekutyeva L.A."/>
            <person name="Isaeva M.P."/>
            <person name="Mikhailov V.V."/>
        </authorList>
    </citation>
    <scope>NUCLEOTIDE SEQUENCE [LARGE SCALE GENOMIC DNA]</scope>
    <source>
        <strain evidence="6 7">KMM 8518</strain>
    </source>
</reference>
<feature type="transmembrane region" description="Helical" evidence="5">
    <location>
        <begin position="155"/>
        <end position="176"/>
    </location>
</feature>
<accession>A0ABS5HU99</accession>
<dbReference type="InterPro" id="IPR008217">
    <property type="entry name" value="Ccc1_fam"/>
</dbReference>
<evidence type="ECO:0000256" key="5">
    <source>
        <dbReference type="SAM" id="Phobius"/>
    </source>
</evidence>
<feature type="transmembrane region" description="Helical" evidence="5">
    <location>
        <begin position="127"/>
        <end position="149"/>
    </location>
</feature>
<name>A0ABS5HU99_9RHOB</name>
<dbReference type="EMBL" id="JADMKU010000015">
    <property type="protein sequence ID" value="MBR9652505.1"/>
    <property type="molecule type" value="Genomic_DNA"/>
</dbReference>
<dbReference type="PANTHER" id="PTHR31851">
    <property type="entry name" value="FE(2+)/MN(2+) TRANSPORTER PCL1"/>
    <property type="match status" value="1"/>
</dbReference>
<evidence type="ECO:0000313" key="6">
    <source>
        <dbReference type="EMBL" id="MBR9652505.1"/>
    </source>
</evidence>
<feature type="transmembrane region" description="Helical" evidence="5">
    <location>
        <begin position="29"/>
        <end position="48"/>
    </location>
</feature>
<dbReference type="RefSeq" id="WP_212702155.1">
    <property type="nucleotide sequence ID" value="NZ_JADMKU010000015.1"/>
</dbReference>
<evidence type="ECO:0000256" key="3">
    <source>
        <dbReference type="ARBA" id="ARBA00022989"/>
    </source>
</evidence>
<protein>
    <submittedName>
        <fullName evidence="6">VIT family protein</fullName>
    </submittedName>
</protein>
<comment type="subcellular location">
    <subcellularLocation>
        <location evidence="1">Endomembrane system</location>
        <topology evidence="1">Multi-pass membrane protein</topology>
    </subcellularLocation>
</comment>
<sequence length="210" mass="21225">MGANDGIVSTASLLVGVLAAGMDRPAMLLTGLAGLTALAFSMAAGEYVSVSAQSDTENADLARERQALEDDPEYELTELAEGLEARGVSPELALRVAHEMTEHDALDAHAREELGLTELASSNPLEVAFASALAFAVGGVVPLAGAVIAPQGTGVTLIAVITMLALILLGGTGALLGGAPIGRGIARVMFWGGLAMGVTFLVGLLFDAAI</sequence>
<evidence type="ECO:0000256" key="2">
    <source>
        <dbReference type="ARBA" id="ARBA00022692"/>
    </source>
</evidence>
<dbReference type="Proteomes" id="UP001195941">
    <property type="component" value="Unassembled WGS sequence"/>
</dbReference>
<evidence type="ECO:0000256" key="4">
    <source>
        <dbReference type="ARBA" id="ARBA00023136"/>
    </source>
</evidence>
<comment type="caution">
    <text evidence="6">The sequence shown here is derived from an EMBL/GenBank/DDBJ whole genome shotgun (WGS) entry which is preliminary data.</text>
</comment>
<keyword evidence="2 5" id="KW-0812">Transmembrane</keyword>
<feature type="transmembrane region" description="Helical" evidence="5">
    <location>
        <begin position="188"/>
        <end position="206"/>
    </location>
</feature>
<evidence type="ECO:0000256" key="1">
    <source>
        <dbReference type="ARBA" id="ARBA00004127"/>
    </source>
</evidence>
<dbReference type="Pfam" id="PF01988">
    <property type="entry name" value="VIT1"/>
    <property type="match status" value="1"/>
</dbReference>
<gene>
    <name evidence="6" type="ORF">IT775_15400</name>
</gene>